<dbReference type="PANTHER" id="PTHR13274:SF2">
    <property type="entry name" value="SMALL RIBOSOMAL SUBUNIT PROTEIN MS25"/>
    <property type="match status" value="1"/>
</dbReference>
<dbReference type="GO" id="GO:0003735">
    <property type="term" value="F:structural constituent of ribosome"/>
    <property type="evidence" value="ECO:0007669"/>
    <property type="project" value="InterPro"/>
</dbReference>
<evidence type="ECO:0000256" key="2">
    <source>
        <dbReference type="ARBA" id="ARBA00022980"/>
    </source>
</evidence>
<keyword evidence="2" id="KW-0689">Ribosomal protein</keyword>
<dbReference type="Gene3D" id="3.40.30.10">
    <property type="entry name" value="Glutaredoxin"/>
    <property type="match status" value="1"/>
</dbReference>
<dbReference type="InterPro" id="IPR040049">
    <property type="entry name" value="Ribosomal_mS25/mL61"/>
</dbReference>
<dbReference type="Proteomes" id="UP000308652">
    <property type="component" value="Unassembled WGS sequence"/>
</dbReference>
<evidence type="ECO:0000256" key="4">
    <source>
        <dbReference type="ARBA" id="ARBA00023274"/>
    </source>
</evidence>
<sequence>MPHKVPGKSHLASVLQLLNQQPRLEMPKLKSLKITLAAKTDHLGPRRFVKDQLPRIRYANPDVEIIVERVKEVGKRGAWRPELRVEFNDGQSRTLDLLEKRSTLIVKELMDVAGGSAWADWQREQKKAGLPVLEGEDLVEEAREKKLAKKPQPALTLKAFLEMQAKSPKKSGEGEAKGEKAEERANVILPRNGEQVQQVHAS</sequence>
<comment type="subcellular location">
    <subcellularLocation>
        <location evidence="1">Mitochondrion</location>
    </subcellularLocation>
</comment>
<evidence type="ECO:0000256" key="1">
    <source>
        <dbReference type="ARBA" id="ARBA00004173"/>
    </source>
</evidence>
<dbReference type="EMBL" id="ML213602">
    <property type="protein sequence ID" value="TFK38662.1"/>
    <property type="molecule type" value="Genomic_DNA"/>
</dbReference>
<gene>
    <name evidence="7" type="ORF">BDQ12DRAFT_683140</name>
</gene>
<feature type="compositionally biased region" description="Basic and acidic residues" evidence="5">
    <location>
        <begin position="170"/>
        <end position="185"/>
    </location>
</feature>
<dbReference type="GO" id="GO:0005840">
    <property type="term" value="C:ribosome"/>
    <property type="evidence" value="ECO:0007669"/>
    <property type="project" value="UniProtKB-KW"/>
</dbReference>
<feature type="domain" description="Ribosomal protein/NADH dehydrogenase" evidence="6">
    <location>
        <begin position="39"/>
        <end position="116"/>
    </location>
</feature>
<dbReference type="GO" id="GO:1990904">
    <property type="term" value="C:ribonucleoprotein complex"/>
    <property type="evidence" value="ECO:0007669"/>
    <property type="project" value="UniProtKB-KW"/>
</dbReference>
<dbReference type="OrthoDB" id="1696305at2759"/>
<dbReference type="SUPFAM" id="SSF52833">
    <property type="entry name" value="Thioredoxin-like"/>
    <property type="match status" value="1"/>
</dbReference>
<keyword evidence="3" id="KW-0496">Mitochondrion</keyword>
<dbReference type="AlphaFoldDB" id="A0A5C3M0J0"/>
<name>A0A5C3M0J0_9AGAR</name>
<dbReference type="STRING" id="68775.A0A5C3M0J0"/>
<dbReference type="Pfam" id="PF05047">
    <property type="entry name" value="L51_S25_CI-B8"/>
    <property type="match status" value="1"/>
</dbReference>
<dbReference type="InterPro" id="IPR007741">
    <property type="entry name" value="Ribosomal_mL43/mS25/NADH_DH"/>
</dbReference>
<accession>A0A5C3M0J0</accession>
<evidence type="ECO:0000256" key="5">
    <source>
        <dbReference type="SAM" id="MobiDB-lite"/>
    </source>
</evidence>
<dbReference type="GO" id="GO:0005739">
    <property type="term" value="C:mitochondrion"/>
    <property type="evidence" value="ECO:0007669"/>
    <property type="project" value="UniProtKB-SubCell"/>
</dbReference>
<reference evidence="7 8" key="1">
    <citation type="journal article" date="2019" name="Nat. Ecol. Evol.">
        <title>Megaphylogeny resolves global patterns of mushroom evolution.</title>
        <authorList>
            <person name="Varga T."/>
            <person name="Krizsan K."/>
            <person name="Foldi C."/>
            <person name="Dima B."/>
            <person name="Sanchez-Garcia M."/>
            <person name="Sanchez-Ramirez S."/>
            <person name="Szollosi G.J."/>
            <person name="Szarkandi J.G."/>
            <person name="Papp V."/>
            <person name="Albert L."/>
            <person name="Andreopoulos W."/>
            <person name="Angelini C."/>
            <person name="Antonin V."/>
            <person name="Barry K.W."/>
            <person name="Bougher N.L."/>
            <person name="Buchanan P."/>
            <person name="Buyck B."/>
            <person name="Bense V."/>
            <person name="Catcheside P."/>
            <person name="Chovatia M."/>
            <person name="Cooper J."/>
            <person name="Damon W."/>
            <person name="Desjardin D."/>
            <person name="Finy P."/>
            <person name="Geml J."/>
            <person name="Haridas S."/>
            <person name="Hughes K."/>
            <person name="Justo A."/>
            <person name="Karasinski D."/>
            <person name="Kautmanova I."/>
            <person name="Kiss B."/>
            <person name="Kocsube S."/>
            <person name="Kotiranta H."/>
            <person name="LaButti K.M."/>
            <person name="Lechner B.E."/>
            <person name="Liimatainen K."/>
            <person name="Lipzen A."/>
            <person name="Lukacs Z."/>
            <person name="Mihaltcheva S."/>
            <person name="Morgado L.N."/>
            <person name="Niskanen T."/>
            <person name="Noordeloos M.E."/>
            <person name="Ohm R.A."/>
            <person name="Ortiz-Santana B."/>
            <person name="Ovrebo C."/>
            <person name="Racz N."/>
            <person name="Riley R."/>
            <person name="Savchenko A."/>
            <person name="Shiryaev A."/>
            <person name="Soop K."/>
            <person name="Spirin V."/>
            <person name="Szebenyi C."/>
            <person name="Tomsovsky M."/>
            <person name="Tulloss R.E."/>
            <person name="Uehling J."/>
            <person name="Grigoriev I.V."/>
            <person name="Vagvolgyi C."/>
            <person name="Papp T."/>
            <person name="Martin F.M."/>
            <person name="Miettinen O."/>
            <person name="Hibbett D.S."/>
            <person name="Nagy L.G."/>
        </authorList>
    </citation>
    <scope>NUCLEOTIDE SEQUENCE [LARGE SCALE GENOMIC DNA]</scope>
    <source>
        <strain evidence="7 8">CBS 166.37</strain>
    </source>
</reference>
<dbReference type="InterPro" id="IPR036249">
    <property type="entry name" value="Thioredoxin-like_sf"/>
</dbReference>
<organism evidence="7 8">
    <name type="scientific">Crucibulum laeve</name>
    <dbReference type="NCBI Taxonomy" id="68775"/>
    <lineage>
        <taxon>Eukaryota</taxon>
        <taxon>Fungi</taxon>
        <taxon>Dikarya</taxon>
        <taxon>Basidiomycota</taxon>
        <taxon>Agaricomycotina</taxon>
        <taxon>Agaricomycetes</taxon>
        <taxon>Agaricomycetidae</taxon>
        <taxon>Agaricales</taxon>
        <taxon>Agaricineae</taxon>
        <taxon>Nidulariaceae</taxon>
        <taxon>Crucibulum</taxon>
    </lineage>
</organism>
<evidence type="ECO:0000313" key="7">
    <source>
        <dbReference type="EMBL" id="TFK38662.1"/>
    </source>
</evidence>
<proteinExistence type="predicted"/>
<protein>
    <recommendedName>
        <fullName evidence="6">Ribosomal protein/NADH dehydrogenase domain-containing protein</fullName>
    </recommendedName>
</protein>
<dbReference type="PANTHER" id="PTHR13274">
    <property type="entry name" value="MITOCHONDRIAL RIBOSOMAL PROTEIN S25"/>
    <property type="match status" value="1"/>
</dbReference>
<evidence type="ECO:0000259" key="6">
    <source>
        <dbReference type="SMART" id="SM00916"/>
    </source>
</evidence>
<evidence type="ECO:0000313" key="8">
    <source>
        <dbReference type="Proteomes" id="UP000308652"/>
    </source>
</evidence>
<evidence type="ECO:0000256" key="3">
    <source>
        <dbReference type="ARBA" id="ARBA00023128"/>
    </source>
</evidence>
<dbReference type="SMART" id="SM00916">
    <property type="entry name" value="L51_S25_CI-B8"/>
    <property type="match status" value="1"/>
</dbReference>
<keyword evidence="8" id="KW-1185">Reference proteome</keyword>
<feature type="region of interest" description="Disordered" evidence="5">
    <location>
        <begin position="164"/>
        <end position="202"/>
    </location>
</feature>
<keyword evidence="4" id="KW-0687">Ribonucleoprotein</keyword>